<keyword evidence="1" id="KW-0812">Transmembrane</keyword>
<evidence type="ECO:0000256" key="1">
    <source>
        <dbReference type="SAM" id="Phobius"/>
    </source>
</evidence>
<dbReference type="RefSeq" id="WP_117894404.1">
    <property type="nucleotide sequence ID" value="NZ_CABJCV010000005.1"/>
</dbReference>
<gene>
    <name evidence="2" type="ORF">DWY25_05515</name>
</gene>
<dbReference type="EMBL" id="QRUP01000005">
    <property type="protein sequence ID" value="RGR75236.1"/>
    <property type="molecule type" value="Genomic_DNA"/>
</dbReference>
<feature type="transmembrane region" description="Helical" evidence="1">
    <location>
        <begin position="20"/>
        <end position="40"/>
    </location>
</feature>
<reference evidence="2 3" key="1">
    <citation type="submission" date="2018-08" db="EMBL/GenBank/DDBJ databases">
        <title>A genome reference for cultivated species of the human gut microbiota.</title>
        <authorList>
            <person name="Zou Y."/>
            <person name="Xue W."/>
            <person name="Luo G."/>
        </authorList>
    </citation>
    <scope>NUCLEOTIDE SEQUENCE [LARGE SCALE GENOMIC DNA]</scope>
    <source>
        <strain evidence="2 3">AF24-29</strain>
    </source>
</reference>
<keyword evidence="1" id="KW-1133">Transmembrane helix</keyword>
<keyword evidence="1" id="KW-0472">Membrane</keyword>
<organism evidence="2 3">
    <name type="scientific">Holdemania filiformis</name>
    <dbReference type="NCBI Taxonomy" id="61171"/>
    <lineage>
        <taxon>Bacteria</taxon>
        <taxon>Bacillati</taxon>
        <taxon>Bacillota</taxon>
        <taxon>Erysipelotrichia</taxon>
        <taxon>Erysipelotrichales</taxon>
        <taxon>Erysipelotrichaceae</taxon>
        <taxon>Holdemania</taxon>
    </lineage>
</organism>
<proteinExistence type="predicted"/>
<evidence type="ECO:0000313" key="3">
    <source>
        <dbReference type="Proteomes" id="UP000284178"/>
    </source>
</evidence>
<feature type="transmembrane region" description="Helical" evidence="1">
    <location>
        <begin position="169"/>
        <end position="189"/>
    </location>
</feature>
<feature type="transmembrane region" description="Helical" evidence="1">
    <location>
        <begin position="266"/>
        <end position="285"/>
    </location>
</feature>
<dbReference type="AlphaFoldDB" id="A0A412G445"/>
<accession>A0A412G445</accession>
<comment type="caution">
    <text evidence="2">The sequence shown here is derived from an EMBL/GenBank/DDBJ whole genome shotgun (WGS) entry which is preliminary data.</text>
</comment>
<keyword evidence="3" id="KW-1185">Reference proteome</keyword>
<feature type="transmembrane region" description="Helical" evidence="1">
    <location>
        <begin position="322"/>
        <end position="342"/>
    </location>
</feature>
<feature type="transmembrane region" description="Helical" evidence="1">
    <location>
        <begin position="354"/>
        <end position="375"/>
    </location>
</feature>
<name>A0A412G445_9FIRM</name>
<feature type="transmembrane region" description="Helical" evidence="1">
    <location>
        <begin position="139"/>
        <end position="163"/>
    </location>
</feature>
<protein>
    <submittedName>
        <fullName evidence="2">Uncharacterized protein</fullName>
    </submittedName>
</protein>
<feature type="transmembrane region" description="Helical" evidence="1">
    <location>
        <begin position="60"/>
        <end position="82"/>
    </location>
</feature>
<dbReference type="Proteomes" id="UP000284178">
    <property type="component" value="Unassembled WGS sequence"/>
</dbReference>
<feature type="transmembrane region" description="Helical" evidence="1">
    <location>
        <begin position="102"/>
        <end position="127"/>
    </location>
</feature>
<evidence type="ECO:0000313" key="2">
    <source>
        <dbReference type="EMBL" id="RGR75236.1"/>
    </source>
</evidence>
<sequence length="672" mass="77209">MSSIRSVFNFKVFWQNFRSAQGLLLVAMIIYQAGILINCFSLSRAPEVMQVAAFSEISGIVSFLACFLLPLATCATLFDFLFSKKKSDLVFSSPVPRKTLYGSNWAGGMLFLLINVLIAALMLHITLLRNPQLIVENGVVIRFLILWGLSMMMVYSFCCLAVSLTGNRFVQFVLVAVLTLLPGWFHYTFQTQFYNYDQLSQTEFSNSKATDTLTNPYSMRIVKDEGRTDTLPYIAFDQLTSSLSGMRQSFRVTDYNNHTAFSYSRCWIMLINTLAASALGCWAFIRRKVEVAETSFISEAAHEAVRIAAFVPIFYTLGMKDWISALLYAGILLILYHLYDYLARREFISLRKTLISFLAVVVIAALIRFPMRILVRREASRQIPIEEVSAVGIAPSSLAGTRQYEALLKLRLEDPELIRLIFKSNAKNEYTEGSINMIVRFYQGQGYSDFYVNFSPDQIPPLEAILSANDQYQLLYRGLDPQSVYWIEANGTSAGLDKSQVDQLARQLQQEQQQQSFSDLLHETKQIACRQSEDSYCFLSLALISFENGERTEQNVDLLRYQSVFQLYSSFVNQQFLKTYADHVRFLDFYSMYDNQLEQIRQQSELDYESFNLRLSEWLAENLPEQLQKAPLSSEEFMTLAYYDSQRQRQGAIFIEKNEKWQEFVSSLTQPE</sequence>
<dbReference type="GeneID" id="83014863"/>